<dbReference type="InterPro" id="IPR002840">
    <property type="entry name" value="PMDh-S-like_dom"/>
</dbReference>
<feature type="domain" description="Phosphomevalonate dehydratase small subunit-like" evidence="2">
    <location>
        <begin position="26"/>
        <end position="102"/>
    </location>
</feature>
<evidence type="ECO:0000256" key="1">
    <source>
        <dbReference type="ARBA" id="ARBA00023239"/>
    </source>
</evidence>
<dbReference type="Gene3D" id="3.50.30.10">
    <property type="entry name" value="Phosphohistidine domain"/>
    <property type="match status" value="1"/>
</dbReference>
<dbReference type="SUPFAM" id="SSF52016">
    <property type="entry name" value="LeuD/IlvD-like"/>
    <property type="match status" value="1"/>
</dbReference>
<organism evidence="3">
    <name type="scientific">Thermosphaera aggregans</name>
    <dbReference type="NCBI Taxonomy" id="54254"/>
    <lineage>
        <taxon>Archaea</taxon>
        <taxon>Thermoproteota</taxon>
        <taxon>Thermoprotei</taxon>
        <taxon>Desulfurococcales</taxon>
        <taxon>Desulfurococcaceae</taxon>
        <taxon>Thermosphaera</taxon>
    </lineage>
</organism>
<protein>
    <submittedName>
        <fullName evidence="3">DUF126 domain-containing protein</fullName>
    </submittedName>
</protein>
<reference evidence="3" key="1">
    <citation type="journal article" date="2020" name="mSystems">
        <title>Genome- and Community-Level Interaction Insights into Carbon Utilization and Element Cycling Functions of Hydrothermarchaeota in Hydrothermal Sediment.</title>
        <authorList>
            <person name="Zhou Z."/>
            <person name="Liu Y."/>
            <person name="Xu W."/>
            <person name="Pan J."/>
            <person name="Luo Z.H."/>
            <person name="Li M."/>
        </authorList>
    </citation>
    <scope>NUCLEOTIDE SEQUENCE [LARGE SCALE GENOMIC DNA]</scope>
    <source>
        <strain evidence="3">SpSt-23</strain>
    </source>
</reference>
<dbReference type="AlphaFoldDB" id="A0A7C2FQH4"/>
<dbReference type="Pfam" id="PF01989">
    <property type="entry name" value="AcnX_swivel_put"/>
    <property type="match status" value="1"/>
</dbReference>
<keyword evidence="1" id="KW-0456">Lyase</keyword>
<accession>A0A7C2FQH4</accession>
<sequence length="132" mass="14316">MGLRWKVKRVVDGECFGEPVVLNQYLSFFGEVDPAKGVVKTDAGEVGVAGKVLVFKGSRGSTVGSYIIYALRKNNVNPHCMIVKEVEPILIAGCVLAGIPLLVAEDFDDFSSILSSKKLVIHKEGEDYVTVE</sequence>
<name>A0A7C2FQH4_9CREN</name>
<dbReference type="EMBL" id="DSJT01000011">
    <property type="protein sequence ID" value="HEF87143.1"/>
    <property type="molecule type" value="Genomic_DNA"/>
</dbReference>
<comment type="caution">
    <text evidence="3">The sequence shown here is derived from an EMBL/GenBank/DDBJ whole genome shotgun (WGS) entry which is preliminary data.</text>
</comment>
<gene>
    <name evidence="3" type="ORF">ENP55_02355</name>
</gene>
<evidence type="ECO:0000313" key="3">
    <source>
        <dbReference type="EMBL" id="HEF87143.1"/>
    </source>
</evidence>
<evidence type="ECO:0000259" key="2">
    <source>
        <dbReference type="Pfam" id="PF01989"/>
    </source>
</evidence>
<dbReference type="GO" id="GO:0016829">
    <property type="term" value="F:lyase activity"/>
    <property type="evidence" value="ECO:0007669"/>
    <property type="project" value="UniProtKB-KW"/>
</dbReference>
<proteinExistence type="predicted"/>